<organism evidence="1">
    <name type="scientific">marine sediment metagenome</name>
    <dbReference type="NCBI Taxonomy" id="412755"/>
    <lineage>
        <taxon>unclassified sequences</taxon>
        <taxon>metagenomes</taxon>
        <taxon>ecological metagenomes</taxon>
    </lineage>
</organism>
<gene>
    <name evidence="1" type="ORF">LCGC14_1815890</name>
</gene>
<reference evidence="1" key="1">
    <citation type="journal article" date="2015" name="Nature">
        <title>Complex archaea that bridge the gap between prokaryotes and eukaryotes.</title>
        <authorList>
            <person name="Spang A."/>
            <person name="Saw J.H."/>
            <person name="Jorgensen S.L."/>
            <person name="Zaremba-Niedzwiedzka K."/>
            <person name="Martijn J."/>
            <person name="Lind A.E."/>
            <person name="van Eijk R."/>
            <person name="Schleper C."/>
            <person name="Guy L."/>
            <person name="Ettema T.J."/>
        </authorList>
    </citation>
    <scope>NUCLEOTIDE SEQUENCE</scope>
</reference>
<evidence type="ECO:0008006" key="2">
    <source>
        <dbReference type="Google" id="ProtNLM"/>
    </source>
</evidence>
<protein>
    <recommendedName>
        <fullName evidence="2">Bacteriophage Mu GpT domain-containing protein</fullName>
    </recommendedName>
</protein>
<accession>A0A0F9H8I0</accession>
<sequence length="123" mass="14031">FQLWRDNRGKRIISLPQRVIVNPQDELTAMELMKSQLKPGTNNNEINAIAGDFEILVTPFLTDTNAWYLKAADADAIWFWDVQPRTASLLDDDRREISGRKRVQGWSHGHGRWVGFYGTSGTA</sequence>
<evidence type="ECO:0000313" key="1">
    <source>
        <dbReference type="EMBL" id="KKL99286.1"/>
    </source>
</evidence>
<name>A0A0F9H8I0_9ZZZZ</name>
<proteinExistence type="predicted"/>
<dbReference type="AlphaFoldDB" id="A0A0F9H8I0"/>
<feature type="non-terminal residue" evidence="1">
    <location>
        <position position="1"/>
    </location>
</feature>
<dbReference type="EMBL" id="LAZR01017712">
    <property type="protein sequence ID" value="KKL99286.1"/>
    <property type="molecule type" value="Genomic_DNA"/>
</dbReference>
<comment type="caution">
    <text evidence="1">The sequence shown here is derived from an EMBL/GenBank/DDBJ whole genome shotgun (WGS) entry which is preliminary data.</text>
</comment>